<evidence type="ECO:0000259" key="2">
    <source>
        <dbReference type="Pfam" id="PF16403"/>
    </source>
</evidence>
<feature type="chain" id="PRO_5022108776" evidence="1">
    <location>
        <begin position="22"/>
        <end position="216"/>
    </location>
</feature>
<dbReference type="AlphaFoldDB" id="A0A561Q448"/>
<dbReference type="InterPro" id="IPR032179">
    <property type="entry name" value="Cry22Aa_Ig-like"/>
</dbReference>
<dbReference type="RefSeq" id="WP_145663304.1">
    <property type="nucleotide sequence ID" value="NZ_VIWO01000001.1"/>
</dbReference>
<evidence type="ECO:0000313" key="3">
    <source>
        <dbReference type="EMBL" id="TWF45137.1"/>
    </source>
</evidence>
<reference evidence="3 4" key="1">
    <citation type="submission" date="2019-06" db="EMBL/GenBank/DDBJ databases">
        <title>Sorghum-associated microbial communities from plants grown in Nebraska, USA.</title>
        <authorList>
            <person name="Schachtman D."/>
        </authorList>
    </citation>
    <scope>NUCLEOTIDE SEQUENCE [LARGE SCALE GENOMIC DNA]</scope>
    <source>
        <strain evidence="3 4">1209</strain>
    </source>
</reference>
<gene>
    <name evidence="3" type="ORF">FHW36_1011063</name>
</gene>
<feature type="signal peptide" evidence="1">
    <location>
        <begin position="1"/>
        <end position="21"/>
    </location>
</feature>
<dbReference type="InterPro" id="IPR013783">
    <property type="entry name" value="Ig-like_fold"/>
</dbReference>
<protein>
    <submittedName>
        <fullName evidence="3">Uncharacterized protein DUF5011</fullName>
    </submittedName>
</protein>
<evidence type="ECO:0000256" key="1">
    <source>
        <dbReference type="SAM" id="SignalP"/>
    </source>
</evidence>
<feature type="domain" description="Pesticidal crystal protein Cry22Aa Ig-like" evidence="2">
    <location>
        <begin position="36"/>
        <end position="105"/>
    </location>
</feature>
<dbReference type="Proteomes" id="UP000320811">
    <property type="component" value="Unassembled WGS sequence"/>
</dbReference>
<dbReference type="Gene3D" id="2.60.40.10">
    <property type="entry name" value="Immunoglobulins"/>
    <property type="match status" value="1"/>
</dbReference>
<dbReference type="Pfam" id="PF16403">
    <property type="entry name" value="Bact_surface_Ig-like"/>
    <property type="match status" value="1"/>
</dbReference>
<comment type="caution">
    <text evidence="3">The sequence shown here is derived from an EMBL/GenBank/DDBJ whole genome shotgun (WGS) entry which is preliminary data.</text>
</comment>
<name>A0A561Q448_9BACT</name>
<keyword evidence="1" id="KW-0732">Signal</keyword>
<sequence length="216" mass="23128">MKALYILFAGCLLFTACTKNSEGVITQVVTPQYPKITMKGGPNVVFPIGGTYTDPGATSFDSAANKTTDLTPVSQNVNTAEGGVYTVNYHAVNSYGYQTNATRHVLISNYADAADDISGTYKRSTNGVEITVTKVATGLYVVENPGGVANDPNFVFPFYIGFLDRNTFVGTEQNTPLGAMSFKNTSIIRGPGSAVTLKWVVINNSFGTSVRTFNKE</sequence>
<keyword evidence="4" id="KW-1185">Reference proteome</keyword>
<dbReference type="EMBL" id="VIWO01000001">
    <property type="protein sequence ID" value="TWF45137.1"/>
    <property type="molecule type" value="Genomic_DNA"/>
</dbReference>
<dbReference type="OrthoDB" id="1423116at2"/>
<evidence type="ECO:0000313" key="4">
    <source>
        <dbReference type="Proteomes" id="UP000320811"/>
    </source>
</evidence>
<proteinExistence type="predicted"/>
<organism evidence="3 4">
    <name type="scientific">Chitinophaga polysaccharea</name>
    <dbReference type="NCBI Taxonomy" id="1293035"/>
    <lineage>
        <taxon>Bacteria</taxon>
        <taxon>Pseudomonadati</taxon>
        <taxon>Bacteroidota</taxon>
        <taxon>Chitinophagia</taxon>
        <taxon>Chitinophagales</taxon>
        <taxon>Chitinophagaceae</taxon>
        <taxon>Chitinophaga</taxon>
    </lineage>
</organism>
<dbReference type="PROSITE" id="PS51257">
    <property type="entry name" value="PROKAR_LIPOPROTEIN"/>
    <property type="match status" value="1"/>
</dbReference>
<accession>A0A561Q448</accession>